<evidence type="ECO:0000313" key="1">
    <source>
        <dbReference type="EMBL" id="QQZ51334.1"/>
    </source>
</evidence>
<protein>
    <submittedName>
        <fullName evidence="1">Uncharacterized protein</fullName>
    </submittedName>
</protein>
<dbReference type="AlphaFoldDB" id="A0A974S9D3"/>
<dbReference type="EMBL" id="CP068570">
    <property type="protein sequence ID" value="QQZ51334.1"/>
    <property type="molecule type" value="Genomic_DNA"/>
</dbReference>
<name>A0A974S9D3_9CAUL</name>
<organism evidence="1">
    <name type="scientific">Phenylobacterium glaciei</name>
    <dbReference type="NCBI Taxonomy" id="2803784"/>
    <lineage>
        <taxon>Bacteria</taxon>
        <taxon>Pseudomonadati</taxon>
        <taxon>Pseudomonadota</taxon>
        <taxon>Alphaproteobacteria</taxon>
        <taxon>Caulobacterales</taxon>
        <taxon>Caulobacteraceae</taxon>
        <taxon>Phenylobacterium</taxon>
    </lineage>
</organism>
<proteinExistence type="predicted"/>
<sequence>MISASPQVARRSPWALAEPRRSWVAGTSPAMTIKSGVALAKDMQLRGTP</sequence>
<gene>
    <name evidence="1" type="ORF">JKL49_09905</name>
</gene>
<reference evidence="1" key="1">
    <citation type="submission" date="2021-01" db="EMBL/GenBank/DDBJ databases">
        <title>Genome sequence of Phenylobacterium sp. 20VBR1 isolated from a valley glaceir, Ny-Alesund, Svalbard.</title>
        <authorList>
            <person name="Thomas F.A."/>
            <person name="Krishnan K.P."/>
            <person name="Sinha R.K."/>
        </authorList>
    </citation>
    <scope>NUCLEOTIDE SEQUENCE</scope>
    <source>
        <strain evidence="1">20VBR1</strain>
    </source>
</reference>
<accession>A0A974S9D3</accession>